<protein>
    <recommendedName>
        <fullName evidence="4">DUF1499 domain-containing protein</fullName>
    </recommendedName>
</protein>
<evidence type="ECO:0000313" key="3">
    <source>
        <dbReference type="EMBL" id="EIG54595.1"/>
    </source>
</evidence>
<keyword evidence="2" id="KW-1133">Transmembrane helix</keyword>
<accession>I2Q489</accession>
<reference evidence="3" key="1">
    <citation type="submission" date="2011-11" db="EMBL/GenBank/DDBJ databases">
        <title>Improved High-Quality Draft sequence of Desulfovibrio sp. U5L.</title>
        <authorList>
            <consortium name="US DOE Joint Genome Institute"/>
            <person name="Lucas S."/>
            <person name="Han J."/>
            <person name="Lapidus A."/>
            <person name="Cheng J.-F."/>
            <person name="Goodwin L."/>
            <person name="Pitluck S."/>
            <person name="Peters L."/>
            <person name="Ovchinnikova G."/>
            <person name="Held B."/>
            <person name="Detter J.C."/>
            <person name="Han C."/>
            <person name="Tapia R."/>
            <person name="Land M."/>
            <person name="Hauser L."/>
            <person name="Kyrpides N."/>
            <person name="Ivanova N."/>
            <person name="Pagani I."/>
            <person name="Gabster J."/>
            <person name="Walker C."/>
            <person name="Stolyar S."/>
            <person name="Stahl D."/>
            <person name="Arkin A."/>
            <person name="Dehal P."/>
            <person name="Hazen T."/>
            <person name="Woyke T."/>
        </authorList>
    </citation>
    <scope>NUCLEOTIDE SEQUENCE [LARGE SCALE GENOMIC DNA]</scope>
    <source>
        <strain evidence="3">U5L</strain>
    </source>
</reference>
<dbReference type="Pfam" id="PF07386">
    <property type="entry name" value="DUF1499"/>
    <property type="match status" value="1"/>
</dbReference>
<dbReference type="InterPro" id="IPR010865">
    <property type="entry name" value="DUF1499"/>
</dbReference>
<keyword evidence="2" id="KW-0812">Transmembrane</keyword>
<sequence>MMETIRTVLSFFEAVGQVVGTLLVAAIVVGAIRFAWMGRTSRRMPPSVSPTGGPLRADGTKPNWVATTAPARDPLHYIAPRPSPANPIPALLDHLRQGKFTVVAATERYIHATQSSARFGFVDDIEFLYDPNQGLLHARSASRVGYSDFGVNRRRLEAIFRETGLAGNGKTGGAQPAKG</sequence>
<dbReference type="PANTHER" id="PTHR34801:SF6">
    <property type="entry name" value="SLL1620 PROTEIN"/>
    <property type="match status" value="1"/>
</dbReference>
<dbReference type="EMBL" id="JH600068">
    <property type="protein sequence ID" value="EIG54595.1"/>
    <property type="molecule type" value="Genomic_DNA"/>
</dbReference>
<dbReference type="OrthoDB" id="9793534at2"/>
<proteinExistence type="predicted"/>
<dbReference type="STRING" id="596152.DesU5LDRAFT_2953"/>
<dbReference type="PANTHER" id="PTHR34801">
    <property type="entry name" value="EXPRESSED PROTEIN"/>
    <property type="match status" value="1"/>
</dbReference>
<dbReference type="AlphaFoldDB" id="I2Q489"/>
<dbReference type="eggNOG" id="COG4446">
    <property type="taxonomic scope" value="Bacteria"/>
</dbReference>
<feature type="region of interest" description="Disordered" evidence="1">
    <location>
        <begin position="43"/>
        <end position="63"/>
    </location>
</feature>
<name>I2Q489_9BACT</name>
<organism evidence="3">
    <name type="scientific">Desulfovibrio sp. U5L</name>
    <dbReference type="NCBI Taxonomy" id="596152"/>
    <lineage>
        <taxon>Bacteria</taxon>
        <taxon>Pseudomonadati</taxon>
        <taxon>Thermodesulfobacteriota</taxon>
        <taxon>Desulfovibrionia</taxon>
        <taxon>Desulfovibrionales</taxon>
        <taxon>Desulfovibrionaceae</taxon>
        <taxon>Desulfovibrio</taxon>
    </lineage>
</organism>
<evidence type="ECO:0000256" key="1">
    <source>
        <dbReference type="SAM" id="MobiDB-lite"/>
    </source>
</evidence>
<feature type="transmembrane region" description="Helical" evidence="2">
    <location>
        <begin position="14"/>
        <end position="36"/>
    </location>
</feature>
<gene>
    <name evidence="3" type="ORF">DesU5LDRAFT_2953</name>
</gene>
<keyword evidence="2" id="KW-0472">Membrane</keyword>
<evidence type="ECO:0000256" key="2">
    <source>
        <dbReference type="SAM" id="Phobius"/>
    </source>
</evidence>
<evidence type="ECO:0008006" key="4">
    <source>
        <dbReference type="Google" id="ProtNLM"/>
    </source>
</evidence>
<dbReference type="HOGENOM" id="CLU_105603_1_0_7"/>